<gene>
    <name evidence="1" type="ORF">QYM36_018602</name>
</gene>
<dbReference type="EMBL" id="JAVRJZ010000165">
    <property type="protein sequence ID" value="KAK2702810.1"/>
    <property type="molecule type" value="Genomic_DNA"/>
</dbReference>
<evidence type="ECO:0000313" key="1">
    <source>
        <dbReference type="EMBL" id="KAK2702810.1"/>
    </source>
</evidence>
<protein>
    <submittedName>
        <fullName evidence="1">Uncharacterized protein</fullName>
    </submittedName>
</protein>
<proteinExistence type="predicted"/>
<comment type="caution">
    <text evidence="1">The sequence shown here is derived from an EMBL/GenBank/DDBJ whole genome shotgun (WGS) entry which is preliminary data.</text>
</comment>
<sequence length="129" mass="15456">MKLEYQRSKLKDHAMVLSQSEFDFAYLSGLRTIRELFAERNITQFFFHQCLCDREIQIHYDFKSVERKFNNEVIDKPLDYINVAPVVGPGYDIVPERFWYEETQLNWDHCKECNCQDCQPDGFNECIRG</sequence>
<name>A0AA88L081_ARTSF</name>
<keyword evidence="2" id="KW-1185">Reference proteome</keyword>
<dbReference type="Proteomes" id="UP001187531">
    <property type="component" value="Unassembled WGS sequence"/>
</dbReference>
<accession>A0AA88L081</accession>
<reference evidence="1" key="1">
    <citation type="submission" date="2023-07" db="EMBL/GenBank/DDBJ databases">
        <title>Chromosome-level genome assembly of Artemia franciscana.</title>
        <authorList>
            <person name="Jo E."/>
        </authorList>
    </citation>
    <scope>NUCLEOTIDE SEQUENCE</scope>
    <source>
        <tissue evidence="1">Whole body</tissue>
    </source>
</reference>
<evidence type="ECO:0000313" key="2">
    <source>
        <dbReference type="Proteomes" id="UP001187531"/>
    </source>
</evidence>
<dbReference type="AlphaFoldDB" id="A0AA88L081"/>
<organism evidence="1 2">
    <name type="scientific">Artemia franciscana</name>
    <name type="common">Brine shrimp</name>
    <name type="synonym">Artemia sanfranciscana</name>
    <dbReference type="NCBI Taxonomy" id="6661"/>
    <lineage>
        <taxon>Eukaryota</taxon>
        <taxon>Metazoa</taxon>
        <taxon>Ecdysozoa</taxon>
        <taxon>Arthropoda</taxon>
        <taxon>Crustacea</taxon>
        <taxon>Branchiopoda</taxon>
        <taxon>Anostraca</taxon>
        <taxon>Artemiidae</taxon>
        <taxon>Artemia</taxon>
    </lineage>
</organism>